<organism evidence="1 2">
    <name type="scientific">Oedothorax gibbosus</name>
    <dbReference type="NCBI Taxonomy" id="931172"/>
    <lineage>
        <taxon>Eukaryota</taxon>
        <taxon>Metazoa</taxon>
        <taxon>Ecdysozoa</taxon>
        <taxon>Arthropoda</taxon>
        <taxon>Chelicerata</taxon>
        <taxon>Arachnida</taxon>
        <taxon>Araneae</taxon>
        <taxon>Araneomorphae</taxon>
        <taxon>Entelegynae</taxon>
        <taxon>Araneoidea</taxon>
        <taxon>Linyphiidae</taxon>
        <taxon>Erigoninae</taxon>
        <taxon>Oedothorax</taxon>
    </lineage>
</organism>
<protein>
    <submittedName>
        <fullName evidence="1">Uncharacterized protein</fullName>
    </submittedName>
</protein>
<gene>
    <name evidence="1" type="ORF">JTE90_008191</name>
</gene>
<name>A0AAV6VGG0_9ARAC</name>
<evidence type="ECO:0000313" key="1">
    <source>
        <dbReference type="EMBL" id="KAG8195020.1"/>
    </source>
</evidence>
<dbReference type="EMBL" id="JAFNEN010000095">
    <property type="protein sequence ID" value="KAG8195020.1"/>
    <property type="molecule type" value="Genomic_DNA"/>
</dbReference>
<reference evidence="1 2" key="1">
    <citation type="journal article" date="2022" name="Nat. Ecol. Evol.">
        <title>A masculinizing supergene underlies an exaggerated male reproductive morph in a spider.</title>
        <authorList>
            <person name="Hendrickx F."/>
            <person name="De Corte Z."/>
            <person name="Sonet G."/>
            <person name="Van Belleghem S.M."/>
            <person name="Kostlbacher S."/>
            <person name="Vangestel C."/>
        </authorList>
    </citation>
    <scope>NUCLEOTIDE SEQUENCE [LARGE SCALE GENOMIC DNA]</scope>
    <source>
        <strain evidence="1">W744_W776</strain>
    </source>
</reference>
<sequence length="77" mass="8180">MPSHSFRETSNTLPAPLILFMKLSKVSPPPEYSASVGGFHPKTSSTLPALLILSSMKLSKVSPPPEYSASVGGFHPL</sequence>
<proteinExistence type="predicted"/>
<dbReference type="Proteomes" id="UP000827092">
    <property type="component" value="Unassembled WGS sequence"/>
</dbReference>
<comment type="caution">
    <text evidence="1">The sequence shown here is derived from an EMBL/GenBank/DDBJ whole genome shotgun (WGS) entry which is preliminary data.</text>
</comment>
<accession>A0AAV6VGG0</accession>
<evidence type="ECO:0000313" key="2">
    <source>
        <dbReference type="Proteomes" id="UP000827092"/>
    </source>
</evidence>
<keyword evidence="2" id="KW-1185">Reference proteome</keyword>
<dbReference type="AlphaFoldDB" id="A0AAV6VGG0"/>